<evidence type="ECO:0000313" key="1">
    <source>
        <dbReference type="EMBL" id="KAJ1951123.1"/>
    </source>
</evidence>
<protein>
    <submittedName>
        <fullName evidence="1">Uncharacterized protein</fullName>
    </submittedName>
</protein>
<dbReference type="EMBL" id="JANBPW010000056">
    <property type="protein sequence ID" value="KAJ1951123.1"/>
    <property type="molecule type" value="Genomic_DNA"/>
</dbReference>
<comment type="caution">
    <text evidence="1">The sequence shown here is derived from an EMBL/GenBank/DDBJ whole genome shotgun (WGS) entry which is preliminary data.</text>
</comment>
<organism evidence="1 2">
    <name type="scientific">Linderina macrospora</name>
    <dbReference type="NCBI Taxonomy" id="4868"/>
    <lineage>
        <taxon>Eukaryota</taxon>
        <taxon>Fungi</taxon>
        <taxon>Fungi incertae sedis</taxon>
        <taxon>Zoopagomycota</taxon>
        <taxon>Kickxellomycotina</taxon>
        <taxon>Kickxellomycetes</taxon>
        <taxon>Kickxellales</taxon>
        <taxon>Kickxellaceae</taxon>
        <taxon>Linderina</taxon>
    </lineage>
</organism>
<reference evidence="1" key="1">
    <citation type="submission" date="2022-07" db="EMBL/GenBank/DDBJ databases">
        <title>Phylogenomic reconstructions and comparative analyses of Kickxellomycotina fungi.</title>
        <authorList>
            <person name="Reynolds N.K."/>
            <person name="Stajich J.E."/>
            <person name="Barry K."/>
            <person name="Grigoriev I.V."/>
            <person name="Crous P."/>
            <person name="Smith M.E."/>
        </authorList>
    </citation>
    <scope>NUCLEOTIDE SEQUENCE</scope>
    <source>
        <strain evidence="1">NRRL 5244</strain>
    </source>
</reference>
<sequence>MLRSASVALLIITALTSALPTDDQLSCIQAWWSQVSATLYTALTEVAPQLDEDGQRQLATLIDPESQNLMAYPSMEEISLLPMILDPSQLKNALAPYC</sequence>
<proteinExistence type="predicted"/>
<evidence type="ECO:0000313" key="2">
    <source>
        <dbReference type="Proteomes" id="UP001150603"/>
    </source>
</evidence>
<dbReference type="Proteomes" id="UP001150603">
    <property type="component" value="Unassembled WGS sequence"/>
</dbReference>
<gene>
    <name evidence="1" type="ORF">FBU59_000342</name>
</gene>
<accession>A0ACC1JHE2</accession>
<keyword evidence="2" id="KW-1185">Reference proteome</keyword>
<name>A0ACC1JHE2_9FUNG</name>